<evidence type="ECO:0000313" key="22">
    <source>
        <dbReference type="Proteomes" id="UP000261500"/>
    </source>
</evidence>
<evidence type="ECO:0000256" key="6">
    <source>
        <dbReference type="ARBA" id="ARBA00022729"/>
    </source>
</evidence>
<feature type="transmembrane region" description="Helical" evidence="18">
    <location>
        <begin position="229"/>
        <end position="252"/>
    </location>
</feature>
<dbReference type="InterPro" id="IPR002394">
    <property type="entry name" value="Nicotinic_acetylcholine_rcpt"/>
</dbReference>
<dbReference type="SUPFAM" id="SSF90112">
    <property type="entry name" value="Neurotransmitter-gated ion-channel transmembrane pore"/>
    <property type="match status" value="1"/>
</dbReference>
<dbReference type="InterPro" id="IPR036734">
    <property type="entry name" value="Neur_chan_lig-bd_sf"/>
</dbReference>
<feature type="domain" description="Neurotransmitter-gated ion-channel transmembrane" evidence="20">
    <location>
        <begin position="235"/>
        <end position="348"/>
    </location>
</feature>
<evidence type="ECO:0000256" key="5">
    <source>
        <dbReference type="ARBA" id="ARBA00022692"/>
    </source>
</evidence>
<evidence type="ECO:0000256" key="4">
    <source>
        <dbReference type="ARBA" id="ARBA00022475"/>
    </source>
</evidence>
<evidence type="ECO:0000256" key="2">
    <source>
        <dbReference type="ARBA" id="ARBA00009237"/>
    </source>
</evidence>
<dbReference type="InterPro" id="IPR036719">
    <property type="entry name" value="Neuro-gated_channel_TM_sf"/>
</dbReference>
<evidence type="ECO:0000259" key="19">
    <source>
        <dbReference type="Pfam" id="PF02931"/>
    </source>
</evidence>
<evidence type="ECO:0000256" key="10">
    <source>
        <dbReference type="ARBA" id="ARBA00023136"/>
    </source>
</evidence>
<dbReference type="PROSITE" id="PS00236">
    <property type="entry name" value="NEUROTR_ION_CHANNEL"/>
    <property type="match status" value="1"/>
</dbReference>
<dbReference type="GO" id="GO:0004888">
    <property type="term" value="F:transmembrane signaling receptor activity"/>
    <property type="evidence" value="ECO:0007669"/>
    <property type="project" value="InterPro"/>
</dbReference>
<keyword evidence="13" id="KW-0325">Glycoprotein</keyword>
<evidence type="ECO:0000256" key="7">
    <source>
        <dbReference type="ARBA" id="ARBA00022989"/>
    </source>
</evidence>
<keyword evidence="12" id="KW-0675">Receptor</keyword>
<evidence type="ECO:0000256" key="17">
    <source>
        <dbReference type="ARBA" id="ARBA00034104"/>
    </source>
</evidence>
<keyword evidence="10 18" id="KW-0472">Membrane</keyword>
<evidence type="ECO:0000256" key="11">
    <source>
        <dbReference type="ARBA" id="ARBA00023157"/>
    </source>
</evidence>
<dbReference type="Proteomes" id="UP000261500">
    <property type="component" value="Unplaced"/>
</dbReference>
<evidence type="ECO:0000256" key="12">
    <source>
        <dbReference type="ARBA" id="ARBA00023170"/>
    </source>
</evidence>
<feature type="domain" description="Neurotransmitter-gated ion-channel transmembrane" evidence="20">
    <location>
        <begin position="361"/>
        <end position="418"/>
    </location>
</feature>
<dbReference type="GeneTree" id="ENSGT00940000156892"/>
<feature type="transmembrane region" description="Helical" evidence="18">
    <location>
        <begin position="264"/>
        <end position="282"/>
    </location>
</feature>
<keyword evidence="4" id="KW-1003">Cell membrane</keyword>
<dbReference type="PANTHER" id="PTHR18945">
    <property type="entry name" value="NEUROTRANSMITTER GATED ION CHANNEL"/>
    <property type="match status" value="1"/>
</dbReference>
<name>A0A3B3UZ74_9TELE</name>
<dbReference type="InterPro" id="IPR018000">
    <property type="entry name" value="Neurotransmitter_ion_chnl_CS"/>
</dbReference>
<evidence type="ECO:0000256" key="16">
    <source>
        <dbReference type="ARBA" id="ARBA00023303"/>
    </source>
</evidence>
<comment type="subcellular location">
    <subcellularLocation>
        <location evidence="17">Postsynaptic cell membrane</location>
        <topology evidence="17">Multi-pass membrane protein</topology>
    </subcellularLocation>
</comment>
<evidence type="ECO:0000256" key="3">
    <source>
        <dbReference type="ARBA" id="ARBA00022448"/>
    </source>
</evidence>
<feature type="domain" description="Neurotransmitter-gated ion-channel ligand-binding" evidence="19">
    <location>
        <begin position="29"/>
        <end position="227"/>
    </location>
</feature>
<keyword evidence="22" id="KW-1185">Reference proteome</keyword>
<dbReference type="Gene3D" id="1.20.58.390">
    <property type="entry name" value="Neurotransmitter-gated ion-channel transmembrane domain"/>
    <property type="match status" value="2"/>
</dbReference>
<dbReference type="InterPro" id="IPR006029">
    <property type="entry name" value="Neurotrans-gated_channel_TM"/>
</dbReference>
<evidence type="ECO:0000256" key="13">
    <source>
        <dbReference type="ARBA" id="ARBA00023180"/>
    </source>
</evidence>
<evidence type="ECO:0000256" key="9">
    <source>
        <dbReference type="ARBA" id="ARBA00023065"/>
    </source>
</evidence>
<dbReference type="InterPro" id="IPR006201">
    <property type="entry name" value="Neur_channel"/>
</dbReference>
<dbReference type="Ensembl" id="ENSPLAT00000027310.1">
    <property type="protein sequence ID" value="ENSPLAP00000017934.1"/>
    <property type="gene ID" value="ENSPLAG00000022481.1"/>
</dbReference>
<evidence type="ECO:0000256" key="15">
    <source>
        <dbReference type="ARBA" id="ARBA00023286"/>
    </source>
</evidence>
<evidence type="ECO:0000259" key="20">
    <source>
        <dbReference type="Pfam" id="PF02932"/>
    </source>
</evidence>
<organism evidence="21 22">
    <name type="scientific">Poecilia latipinna</name>
    <name type="common">sailfin molly</name>
    <dbReference type="NCBI Taxonomy" id="48699"/>
    <lineage>
        <taxon>Eukaryota</taxon>
        <taxon>Metazoa</taxon>
        <taxon>Chordata</taxon>
        <taxon>Craniata</taxon>
        <taxon>Vertebrata</taxon>
        <taxon>Euteleostomi</taxon>
        <taxon>Actinopterygii</taxon>
        <taxon>Neopterygii</taxon>
        <taxon>Teleostei</taxon>
        <taxon>Neoteleostei</taxon>
        <taxon>Acanthomorphata</taxon>
        <taxon>Ovalentaria</taxon>
        <taxon>Atherinomorphae</taxon>
        <taxon>Cyprinodontiformes</taxon>
        <taxon>Poeciliidae</taxon>
        <taxon>Poeciliinae</taxon>
        <taxon>Poecilia</taxon>
    </lineage>
</organism>
<keyword evidence="16 18" id="KW-0407">Ion channel</keyword>
<evidence type="ECO:0000256" key="18">
    <source>
        <dbReference type="RuleBase" id="RU000687"/>
    </source>
</evidence>
<dbReference type="FunFam" id="1.20.58.390:FF:000001">
    <property type="entry name" value="Neuronal nicotinic acetylcholine receptor subunit 3"/>
    <property type="match status" value="1"/>
</dbReference>
<keyword evidence="11" id="KW-1015">Disulfide bond</keyword>
<evidence type="ECO:0000256" key="1">
    <source>
        <dbReference type="ARBA" id="ARBA00003328"/>
    </source>
</evidence>
<keyword evidence="5 18" id="KW-0812">Transmembrane</keyword>
<dbReference type="Pfam" id="PF02931">
    <property type="entry name" value="Neur_chan_LBD"/>
    <property type="match status" value="1"/>
</dbReference>
<evidence type="ECO:0000256" key="14">
    <source>
        <dbReference type="ARBA" id="ARBA00023257"/>
    </source>
</evidence>
<keyword evidence="3 18" id="KW-0813">Transport</keyword>
<reference evidence="21" key="1">
    <citation type="submission" date="2025-08" db="UniProtKB">
        <authorList>
            <consortium name="Ensembl"/>
        </authorList>
    </citation>
    <scope>IDENTIFICATION</scope>
</reference>
<keyword evidence="9 18" id="KW-0406">Ion transport</keyword>
<comment type="function">
    <text evidence="1">After binding acetylcholine, the AChR responds by an extensive change in conformation that affects all subunits and leads to opening of an ion-conducting channel across the plasma membrane.</text>
</comment>
<dbReference type="AlphaFoldDB" id="A0A3B3UZ74"/>
<reference evidence="21" key="2">
    <citation type="submission" date="2025-09" db="UniProtKB">
        <authorList>
            <consortium name="Ensembl"/>
        </authorList>
    </citation>
    <scope>IDENTIFICATION</scope>
</reference>
<keyword evidence="6" id="KW-0732">Signal</keyword>
<dbReference type="InterPro" id="IPR038050">
    <property type="entry name" value="Neuro_actylchol_rec"/>
</dbReference>
<feature type="transmembrane region" description="Helical" evidence="18">
    <location>
        <begin position="294"/>
        <end position="316"/>
    </location>
</feature>
<dbReference type="CDD" id="cd19064">
    <property type="entry name" value="LGIC_TM_nAChR"/>
    <property type="match status" value="1"/>
</dbReference>
<evidence type="ECO:0000313" key="21">
    <source>
        <dbReference type="Ensembl" id="ENSPLAP00000017934.1"/>
    </source>
</evidence>
<proteinExistence type="inferred from homology"/>
<keyword evidence="7 18" id="KW-1133">Transmembrane helix</keyword>
<dbReference type="SUPFAM" id="SSF63712">
    <property type="entry name" value="Nicotinic receptor ligand binding domain-like"/>
    <property type="match status" value="1"/>
</dbReference>
<dbReference type="Gene3D" id="2.70.170.10">
    <property type="entry name" value="Neurotransmitter-gated ion-channel ligand-binding domain"/>
    <property type="match status" value="1"/>
</dbReference>
<feature type="transmembrane region" description="Helical" evidence="18">
    <location>
        <begin position="401"/>
        <end position="422"/>
    </location>
</feature>
<protein>
    <submittedName>
        <fullName evidence="21">Cholinergic receptor nicotinic beta 3 subunit b</fullName>
    </submittedName>
</protein>
<dbReference type="PRINTS" id="PR00254">
    <property type="entry name" value="NICOTINICR"/>
</dbReference>
<keyword evidence="14" id="KW-0628">Postsynaptic cell membrane</keyword>
<dbReference type="InterPro" id="IPR006202">
    <property type="entry name" value="Neur_chan_lig-bd"/>
</dbReference>
<accession>A0A3B3UZ74</accession>
<dbReference type="NCBIfam" id="TIGR00860">
    <property type="entry name" value="LIC"/>
    <property type="match status" value="1"/>
</dbReference>
<comment type="similarity">
    <text evidence="2">Belongs to the ligand-gated ion channel (TC 1.A.9) family. Acetylcholine receptor (TC 1.A.9.1) subfamily.</text>
</comment>
<dbReference type="Pfam" id="PF02932">
    <property type="entry name" value="Neur_chan_memb"/>
    <property type="match status" value="2"/>
</dbReference>
<keyword evidence="8" id="KW-0770">Synapse</keyword>
<dbReference type="FunFam" id="2.70.170.10:FF:000005">
    <property type="entry name" value="Neuronal nicotinic acetylcholine receptor alpha4 subunit"/>
    <property type="match status" value="1"/>
</dbReference>
<sequence length="441" mass="51313">QLFFSFPLWRPSVHDALNEIKFVFAEREDALLKKLFTGYQRWVRPIQRANDTVRVRFGLKISQLVDVSYDVFCVYLDQEWIDYKLRWSPDEYGGITSIRVPSENIWLPDIVLYENADGRFEGSLMTKAIVKHNGAITWTPPASYKSACTMDVTFFPFDRQNCSMKFGSWTYDGNMVDLVLMDNHVDRKDFFDNGEWEILSATGAKGNRKDGLYSYPFITYSFILKRLPLFYTLFLIIPCLGLSFLTVLVFYLPSDEGEKLSLSTSVLVSLTVFLLVIEEIIPSSSKVIPLIGEYLLFIMIFVTLSIIVTVFVINVHHRSSATYHPMSPWVRSLFLQKLPRLLCMRGHTDRYHYPELEEAWATMLEKAIYSVRYISRHIRKEHFIREVVQDWKFVAQVLDRIFLWAFLTVSILGTILIFTPALQMFLKIPPPTATEEPPLHQ</sequence>
<dbReference type="PRINTS" id="PR00252">
    <property type="entry name" value="NRIONCHANNEL"/>
</dbReference>
<dbReference type="GO" id="GO:0022848">
    <property type="term" value="F:acetylcholine-gated monoatomic cation-selective channel activity"/>
    <property type="evidence" value="ECO:0007669"/>
    <property type="project" value="InterPro"/>
</dbReference>
<dbReference type="GO" id="GO:0045211">
    <property type="term" value="C:postsynaptic membrane"/>
    <property type="evidence" value="ECO:0007669"/>
    <property type="project" value="UniProtKB-SubCell"/>
</dbReference>
<dbReference type="STRING" id="48699.ENSPLAP00000017934"/>
<evidence type="ECO:0000256" key="8">
    <source>
        <dbReference type="ARBA" id="ARBA00023018"/>
    </source>
</evidence>
<keyword evidence="15" id="KW-1071">Ligand-gated ion channel</keyword>